<dbReference type="Proteomes" id="UP000220840">
    <property type="component" value="Unassembled WGS sequence"/>
</dbReference>
<name>A0A2A7MHD0_9CLOT</name>
<dbReference type="SUPFAM" id="SSF53850">
    <property type="entry name" value="Periplasmic binding protein-like II"/>
    <property type="match status" value="1"/>
</dbReference>
<comment type="subcellular location">
    <subcellularLocation>
        <location evidence="1">Membrane</location>
        <topology evidence="1">Lipid-anchor</topology>
    </subcellularLocation>
</comment>
<evidence type="ECO:0000256" key="2">
    <source>
        <dbReference type="ARBA" id="ARBA00022729"/>
    </source>
</evidence>
<dbReference type="PANTHER" id="PTHR30429">
    <property type="entry name" value="D-METHIONINE-BINDING LIPOPROTEIN METQ"/>
    <property type="match status" value="1"/>
</dbReference>
<feature type="signal peptide" evidence="8">
    <location>
        <begin position="1"/>
        <end position="21"/>
    </location>
</feature>
<proteinExistence type="inferred from homology"/>
<evidence type="ECO:0000256" key="3">
    <source>
        <dbReference type="ARBA" id="ARBA00023136"/>
    </source>
</evidence>
<feature type="chain" id="PRO_5038661453" description="Lipoprotein" evidence="8">
    <location>
        <begin position="22"/>
        <end position="284"/>
    </location>
</feature>
<feature type="lipid moiety-binding region" description="S-diacylglycerol cysteine" evidence="7">
    <location>
        <position position="23"/>
    </location>
</feature>
<keyword evidence="2 8" id="KW-0732">Signal</keyword>
<evidence type="ECO:0000313" key="9">
    <source>
        <dbReference type="EMBL" id="PEG30927.1"/>
    </source>
</evidence>
<dbReference type="OrthoDB" id="9812878at2"/>
<comment type="caution">
    <text evidence="9">The sequence shown here is derived from an EMBL/GenBank/DDBJ whole genome shotgun (WGS) entry which is preliminary data.</text>
</comment>
<dbReference type="RefSeq" id="WP_058295091.1">
    <property type="nucleotide sequence ID" value="NZ_CAMRXB010000028.1"/>
</dbReference>
<gene>
    <name evidence="9" type="ORF">CQ394_04170</name>
</gene>
<dbReference type="AlphaFoldDB" id="A0A2A7MHD0"/>
<dbReference type="PROSITE" id="PS51257">
    <property type="entry name" value="PROKAR_LIPOPROTEIN"/>
    <property type="match status" value="1"/>
</dbReference>
<comment type="similarity">
    <text evidence="6">Belongs to the nlpA lipoprotein family.</text>
</comment>
<reference evidence="9 10" key="1">
    <citation type="submission" date="2017-10" db="EMBL/GenBank/DDBJ databases">
        <title>Effective Description of Clostridium neonatale sp. nov. linked to necrotizing enterocolitis in neonates and a clarification of species assignable to the genus Clostridium (Prazmowski 1880) emend. Lawson and Rainey 2016.</title>
        <authorList>
            <person name="Bernard K."/>
            <person name="Burdz T."/>
            <person name="Wiebe D."/>
            <person name="Balcewich B."/>
            <person name="Alfa M."/>
            <person name="Bernier A.-M."/>
        </authorList>
    </citation>
    <scope>NUCLEOTIDE SEQUENCE [LARGE SCALE GENOMIC DNA]</scope>
    <source>
        <strain evidence="9 10">LCDC99A005</strain>
    </source>
</reference>
<dbReference type="PANTHER" id="PTHR30429:SF0">
    <property type="entry name" value="METHIONINE-BINDING LIPOPROTEIN METQ"/>
    <property type="match status" value="1"/>
</dbReference>
<keyword evidence="4" id="KW-0564">Palmitate</keyword>
<dbReference type="Gene3D" id="3.40.190.10">
    <property type="entry name" value="Periplasmic binding protein-like II"/>
    <property type="match status" value="2"/>
</dbReference>
<evidence type="ECO:0000256" key="5">
    <source>
        <dbReference type="ARBA" id="ARBA00023288"/>
    </source>
</evidence>
<organism evidence="9 10">
    <name type="scientific">Clostridium neonatale</name>
    <dbReference type="NCBI Taxonomy" id="137838"/>
    <lineage>
        <taxon>Bacteria</taxon>
        <taxon>Bacillati</taxon>
        <taxon>Bacillota</taxon>
        <taxon>Clostridia</taxon>
        <taxon>Eubacteriales</taxon>
        <taxon>Clostridiaceae</taxon>
        <taxon>Clostridium</taxon>
    </lineage>
</organism>
<dbReference type="EMBL" id="PDCJ01000001">
    <property type="protein sequence ID" value="PEG30927.1"/>
    <property type="molecule type" value="Genomic_DNA"/>
</dbReference>
<evidence type="ECO:0000256" key="1">
    <source>
        <dbReference type="ARBA" id="ARBA00004635"/>
    </source>
</evidence>
<dbReference type="Pfam" id="PF03180">
    <property type="entry name" value="Lipoprotein_9"/>
    <property type="match status" value="1"/>
</dbReference>
<keyword evidence="5 6" id="KW-0449">Lipoprotein</keyword>
<evidence type="ECO:0000256" key="8">
    <source>
        <dbReference type="SAM" id="SignalP"/>
    </source>
</evidence>
<evidence type="ECO:0000256" key="4">
    <source>
        <dbReference type="ARBA" id="ARBA00023139"/>
    </source>
</evidence>
<dbReference type="GO" id="GO:0016020">
    <property type="term" value="C:membrane"/>
    <property type="evidence" value="ECO:0007669"/>
    <property type="project" value="UniProtKB-SubCell"/>
</dbReference>
<keyword evidence="3" id="KW-0472">Membrane</keyword>
<dbReference type="STRING" id="137838.GCA_001458595_02297"/>
<keyword evidence="10" id="KW-1185">Reference proteome</keyword>
<protein>
    <recommendedName>
        <fullName evidence="6">Lipoprotein</fullName>
    </recommendedName>
</protein>
<dbReference type="PIRSF" id="PIRSF002854">
    <property type="entry name" value="MetQ"/>
    <property type="match status" value="1"/>
</dbReference>
<evidence type="ECO:0000256" key="7">
    <source>
        <dbReference type="PIRSR" id="PIRSR002854-1"/>
    </source>
</evidence>
<evidence type="ECO:0000256" key="6">
    <source>
        <dbReference type="PIRNR" id="PIRNR002854"/>
    </source>
</evidence>
<sequence length="284" mass="30897">MKILKKLGALSLITAVGISLIACGGAKDKSTESNNQASSGSSKDIIVGVCPGPYGDMIKEVFTPLLEKKGYKITVKEFSDYIQPDQALNNGEIQANLMQHTEYLKKFSADNNLDISAVKTVPTLGMGMFSQKYDSIDKIPDGAKIAIPNDASNLARALNVLSANGLIKLKDNVDATKASTLDIAENTKNIEFVEVEGAQLARSLDSVDAALVPGNYAFASDFDYSKALAVEPLTENYKNVVVVRTEDLDKELGKDLLEVIESDDFKTAIENSKFKDFSKPEWWK</sequence>
<dbReference type="InterPro" id="IPR004872">
    <property type="entry name" value="Lipoprotein_NlpA"/>
</dbReference>
<accession>A0A2A7MHD0</accession>
<evidence type="ECO:0000313" key="10">
    <source>
        <dbReference type="Proteomes" id="UP000220840"/>
    </source>
</evidence>